<keyword evidence="2" id="KW-0804">Transcription</keyword>
<dbReference type="PROSITE" id="PS01124">
    <property type="entry name" value="HTH_ARAC_FAMILY_2"/>
    <property type="match status" value="1"/>
</dbReference>
<keyword evidence="5" id="KW-1185">Reference proteome</keyword>
<dbReference type="GO" id="GO:0003700">
    <property type="term" value="F:DNA-binding transcription factor activity"/>
    <property type="evidence" value="ECO:0007669"/>
    <property type="project" value="InterPro"/>
</dbReference>
<accession>A0A6S7BUP0</accession>
<dbReference type="EMBL" id="CADIKK010000019">
    <property type="protein sequence ID" value="CAB3795145.1"/>
    <property type="molecule type" value="Genomic_DNA"/>
</dbReference>
<feature type="domain" description="HTH araC/xylS-type" evidence="3">
    <location>
        <begin position="239"/>
        <end position="337"/>
    </location>
</feature>
<organism evidence="4 5">
    <name type="scientific">Paraburkholderia ultramafica</name>
    <dbReference type="NCBI Taxonomy" id="1544867"/>
    <lineage>
        <taxon>Bacteria</taxon>
        <taxon>Pseudomonadati</taxon>
        <taxon>Pseudomonadota</taxon>
        <taxon>Betaproteobacteria</taxon>
        <taxon>Burkholderiales</taxon>
        <taxon>Burkholderiaceae</taxon>
        <taxon>Paraburkholderia</taxon>
    </lineage>
</organism>
<dbReference type="Proteomes" id="UP000494365">
    <property type="component" value="Unassembled WGS sequence"/>
</dbReference>
<keyword evidence="1" id="KW-0805">Transcription regulation</keyword>
<evidence type="ECO:0000256" key="2">
    <source>
        <dbReference type="ARBA" id="ARBA00023163"/>
    </source>
</evidence>
<dbReference type="SMART" id="SM00342">
    <property type="entry name" value="HTH_ARAC"/>
    <property type="match status" value="1"/>
</dbReference>
<dbReference type="InterPro" id="IPR018060">
    <property type="entry name" value="HTH_AraC"/>
</dbReference>
<dbReference type="SUPFAM" id="SSF46689">
    <property type="entry name" value="Homeodomain-like"/>
    <property type="match status" value="2"/>
</dbReference>
<evidence type="ECO:0000259" key="3">
    <source>
        <dbReference type="PROSITE" id="PS01124"/>
    </source>
</evidence>
<sequence>MREYLNVLKICLKLLARSAIGCLMLNFKHYYLAHHYTVMSTRSAEPASIDSAQQRVIELFDLLAPTPGLTRSSLEGVSLMRANRPMPRMPVMYEPSIVIVCQGRKRGYLGDQVFQYDAQQYLVLSVPLPFECETEASPEKPFLAISVRVDLTMVAELLMTLNETQGATQNEPVGIYSTPLDPALCNAVQRLVEALASPLDARILAPGVVREICYRVLTGEQGDAIRAALTHQNHFGRIAKALRRIHADYHGELDVDTLAAEAGMSLPVFHARFKAVTATSPMQYVKTTRLHHARLLMVQDGLNAGAAAARVGYESASQFSREFKRLFGLSPVDEVKRMRTVYDPPAPRVLKPVARYVSAV</sequence>
<evidence type="ECO:0000256" key="1">
    <source>
        <dbReference type="ARBA" id="ARBA00023015"/>
    </source>
</evidence>
<dbReference type="InterPro" id="IPR009057">
    <property type="entry name" value="Homeodomain-like_sf"/>
</dbReference>
<protein>
    <submittedName>
        <fullName evidence="4">HTH-type transcriptional activator RhaS</fullName>
    </submittedName>
</protein>
<evidence type="ECO:0000313" key="4">
    <source>
        <dbReference type="EMBL" id="CAB3795145.1"/>
    </source>
</evidence>
<dbReference type="Gene3D" id="1.10.10.60">
    <property type="entry name" value="Homeodomain-like"/>
    <property type="match status" value="2"/>
</dbReference>
<dbReference type="GO" id="GO:0043565">
    <property type="term" value="F:sequence-specific DNA binding"/>
    <property type="evidence" value="ECO:0007669"/>
    <property type="project" value="InterPro"/>
</dbReference>
<proteinExistence type="predicted"/>
<dbReference type="InterPro" id="IPR009594">
    <property type="entry name" value="Tscrpt_reg_HTH_AraC_N"/>
</dbReference>
<dbReference type="PANTHER" id="PTHR43436:SF2">
    <property type="entry name" value="ARAC_XYLS FAMILY TRANSCRIPTIONAL REGULATOR"/>
    <property type="match status" value="1"/>
</dbReference>
<evidence type="ECO:0000313" key="5">
    <source>
        <dbReference type="Proteomes" id="UP000494365"/>
    </source>
</evidence>
<dbReference type="Pfam" id="PF12833">
    <property type="entry name" value="HTH_18"/>
    <property type="match status" value="1"/>
</dbReference>
<gene>
    <name evidence="4" type="primary">rhaS_10</name>
    <name evidence="4" type="ORF">LMG28614_04091</name>
</gene>
<dbReference type="AlphaFoldDB" id="A0A6S7BUP0"/>
<name>A0A6S7BUP0_9BURK</name>
<dbReference type="Pfam" id="PF06719">
    <property type="entry name" value="AraC_N"/>
    <property type="match status" value="1"/>
</dbReference>
<reference evidence="4 5" key="1">
    <citation type="submission" date="2020-04" db="EMBL/GenBank/DDBJ databases">
        <authorList>
            <person name="De Canck E."/>
        </authorList>
    </citation>
    <scope>NUCLEOTIDE SEQUENCE [LARGE SCALE GENOMIC DNA]</scope>
    <source>
        <strain evidence="4 5">LMG 28614</strain>
    </source>
</reference>
<dbReference type="PANTHER" id="PTHR43436">
    <property type="entry name" value="ARAC-FAMILY TRANSCRIPTIONAL REGULATOR"/>
    <property type="match status" value="1"/>
</dbReference>